<evidence type="ECO:0000313" key="8">
    <source>
        <dbReference type="Proteomes" id="UP001597260"/>
    </source>
</evidence>
<comment type="caution">
    <text evidence="7">The sequence shown here is derived from an EMBL/GenBank/DDBJ whole genome shotgun (WGS) entry which is preliminary data.</text>
</comment>
<feature type="domain" description="HhH-GPD" evidence="5">
    <location>
        <begin position="185"/>
        <end position="322"/>
    </location>
</feature>
<dbReference type="Gene3D" id="1.10.1670.10">
    <property type="entry name" value="Helix-hairpin-Helix base-excision DNA repair enzymes (C-terminal)"/>
    <property type="match status" value="1"/>
</dbReference>
<evidence type="ECO:0000256" key="1">
    <source>
        <dbReference type="ARBA" id="ARBA00000086"/>
    </source>
</evidence>
<evidence type="ECO:0000259" key="5">
    <source>
        <dbReference type="SMART" id="SM00478"/>
    </source>
</evidence>
<feature type="domain" description="DNA-3-methyladenine glycosylase AlkA N-terminal" evidence="6">
    <location>
        <begin position="21"/>
        <end position="136"/>
    </location>
</feature>
<dbReference type="SUPFAM" id="SSF55945">
    <property type="entry name" value="TATA-box binding protein-like"/>
    <property type="match status" value="1"/>
</dbReference>
<dbReference type="InterPro" id="IPR037046">
    <property type="entry name" value="AlkA_N_sf"/>
</dbReference>
<evidence type="ECO:0000256" key="2">
    <source>
        <dbReference type="ARBA" id="ARBA00012000"/>
    </source>
</evidence>
<dbReference type="PANTHER" id="PTHR43003">
    <property type="entry name" value="DNA-3-METHYLADENINE GLYCOSYLASE"/>
    <property type="match status" value="1"/>
</dbReference>
<keyword evidence="4" id="KW-0234">DNA repair</keyword>
<evidence type="ECO:0000313" key="7">
    <source>
        <dbReference type="EMBL" id="MFD1323489.1"/>
    </source>
</evidence>
<reference evidence="8" key="1">
    <citation type="journal article" date="2019" name="Int. J. Syst. Evol. Microbiol.">
        <title>The Global Catalogue of Microorganisms (GCM) 10K type strain sequencing project: providing services to taxonomists for standard genome sequencing and annotation.</title>
        <authorList>
            <consortium name="The Broad Institute Genomics Platform"/>
            <consortium name="The Broad Institute Genome Sequencing Center for Infectious Disease"/>
            <person name="Wu L."/>
            <person name="Ma J."/>
        </authorList>
    </citation>
    <scope>NUCLEOTIDE SEQUENCE [LARGE SCALE GENOMIC DNA]</scope>
    <source>
        <strain evidence="8">JCM 31037</strain>
    </source>
</reference>
<dbReference type="CDD" id="cd00056">
    <property type="entry name" value="ENDO3c"/>
    <property type="match status" value="1"/>
</dbReference>
<proteinExistence type="predicted"/>
<name>A0ABW3YJK1_9ACTN</name>
<comment type="catalytic activity">
    <reaction evidence="1">
        <text>Hydrolysis of alkylated DNA, releasing 3-methyladenine, 3-methylguanine, 7-methylguanine and 7-methyladenine.</text>
        <dbReference type="EC" id="3.2.2.21"/>
    </reaction>
</comment>
<dbReference type="Pfam" id="PF06029">
    <property type="entry name" value="AlkA_N"/>
    <property type="match status" value="1"/>
</dbReference>
<dbReference type="RefSeq" id="WP_377572712.1">
    <property type="nucleotide sequence ID" value="NZ_JBHTMP010000032.1"/>
</dbReference>
<dbReference type="EC" id="3.2.2.21" evidence="2"/>
<accession>A0ABW3YJK1</accession>
<dbReference type="InterPro" id="IPR003265">
    <property type="entry name" value="HhH-GPD_domain"/>
</dbReference>
<keyword evidence="8" id="KW-1185">Reference proteome</keyword>
<dbReference type="InterPro" id="IPR010316">
    <property type="entry name" value="AlkA_N"/>
</dbReference>
<dbReference type="InterPro" id="IPR011257">
    <property type="entry name" value="DNA_glycosylase"/>
</dbReference>
<keyword evidence="3" id="KW-0227">DNA damage</keyword>
<dbReference type="Proteomes" id="UP001597260">
    <property type="component" value="Unassembled WGS sequence"/>
</dbReference>
<protein>
    <recommendedName>
        <fullName evidence="2">DNA-3-methyladenine glycosylase II</fullName>
        <ecNumber evidence="2">3.2.2.21</ecNumber>
    </recommendedName>
</protein>
<dbReference type="PANTHER" id="PTHR43003:SF13">
    <property type="entry name" value="DNA-3-METHYLADENINE GLYCOSYLASE 2"/>
    <property type="match status" value="1"/>
</dbReference>
<evidence type="ECO:0000256" key="3">
    <source>
        <dbReference type="ARBA" id="ARBA00022763"/>
    </source>
</evidence>
<dbReference type="InterPro" id="IPR051912">
    <property type="entry name" value="Alkylbase_DNA_Glycosylase/TA"/>
</dbReference>
<evidence type="ECO:0000259" key="6">
    <source>
        <dbReference type="SMART" id="SM01009"/>
    </source>
</evidence>
<dbReference type="SMART" id="SM01009">
    <property type="entry name" value="AlkA_N"/>
    <property type="match status" value="1"/>
</dbReference>
<organism evidence="7 8">
    <name type="scientific">Micromonospora sonneratiae</name>
    <dbReference type="NCBI Taxonomy" id="1184706"/>
    <lineage>
        <taxon>Bacteria</taxon>
        <taxon>Bacillati</taxon>
        <taxon>Actinomycetota</taxon>
        <taxon>Actinomycetes</taxon>
        <taxon>Micromonosporales</taxon>
        <taxon>Micromonosporaceae</taxon>
        <taxon>Micromonospora</taxon>
    </lineage>
</organism>
<dbReference type="SUPFAM" id="SSF48150">
    <property type="entry name" value="DNA-glycosylase"/>
    <property type="match status" value="2"/>
</dbReference>
<dbReference type="EMBL" id="JBHTMP010000032">
    <property type="protein sequence ID" value="MFD1323489.1"/>
    <property type="molecule type" value="Genomic_DNA"/>
</dbReference>
<evidence type="ECO:0000256" key="4">
    <source>
        <dbReference type="ARBA" id="ARBA00023204"/>
    </source>
</evidence>
<dbReference type="Gene3D" id="1.10.340.30">
    <property type="entry name" value="Hypothetical protein, domain 2"/>
    <property type="match status" value="1"/>
</dbReference>
<gene>
    <name evidence="7" type="ORF">ACFQ4H_20580</name>
</gene>
<feature type="non-terminal residue" evidence="7">
    <location>
        <position position="1"/>
    </location>
</feature>
<dbReference type="InterPro" id="IPR023170">
    <property type="entry name" value="HhH_base_excis_C"/>
</dbReference>
<sequence>RTTADTTGHAGTAAAGVGTVNLRLAYRPPLHAEALLDFLALRALPGVEHAGDGAYRRALRLPHGTAEVTLTPMPGHIAATLRLADVRDLAPAVARCRRLLDLDADPEAVDTTLAADPALAAVVAGAPGVRVPRSVDGFEMAVRAIVGQQVSVSGARTVLGRLVAATITPPHLVDHEVIASRSAESGQQLHDQQGGGLRPFPSPEELLALPDDVFGMPAARRESIRAVARAVADGSLDLNPGVDREETARRLIDLPGIGPWTAGYVAMRGLGDPDAFLPTDLAVRAGAAALGLPDTPTLLSGHAENWRPWRSYAVIRLWSVSSATVNKRLGRPE</sequence>
<dbReference type="Gene3D" id="3.30.310.20">
    <property type="entry name" value="DNA-3-methyladenine glycosylase AlkA, N-terminal domain"/>
    <property type="match status" value="1"/>
</dbReference>
<dbReference type="SMART" id="SM00478">
    <property type="entry name" value="ENDO3c"/>
    <property type="match status" value="1"/>
</dbReference>